<dbReference type="AlphaFoldDB" id="A0A7R9V414"/>
<sequence>MAAGAALGRAFVAAGGTLLVLGGSTVVLSSVSMAVTKAVVDRTKKKSMVSCAVCEGDKTQVCSVCEGERTLKYIPEKHVIPGSKVATTMCACTMCEGVGQQTCVNCLGEGSTYPDKFGWSKANGIIS</sequence>
<evidence type="ECO:0000313" key="1">
    <source>
        <dbReference type="EMBL" id="CAD8284125.1"/>
    </source>
</evidence>
<organism evidence="1">
    <name type="scientific">Chlamydomonas euryale</name>
    <dbReference type="NCBI Taxonomy" id="1486919"/>
    <lineage>
        <taxon>Eukaryota</taxon>
        <taxon>Viridiplantae</taxon>
        <taxon>Chlorophyta</taxon>
        <taxon>core chlorophytes</taxon>
        <taxon>Chlorophyceae</taxon>
        <taxon>CS clade</taxon>
        <taxon>Chlamydomonadales</taxon>
        <taxon>Chlamydomonadaceae</taxon>
        <taxon>Chlamydomonas</taxon>
    </lineage>
</organism>
<protein>
    <submittedName>
        <fullName evidence="1">Uncharacterized protein</fullName>
    </submittedName>
</protein>
<gene>
    <name evidence="1" type="ORF">CEUR00632_LOCUS4160</name>
</gene>
<proteinExistence type="predicted"/>
<reference evidence="1" key="1">
    <citation type="submission" date="2021-01" db="EMBL/GenBank/DDBJ databases">
        <authorList>
            <person name="Corre E."/>
            <person name="Pelletier E."/>
            <person name="Niang G."/>
            <person name="Scheremetjew M."/>
            <person name="Finn R."/>
            <person name="Kale V."/>
            <person name="Holt S."/>
            <person name="Cochrane G."/>
            <person name="Meng A."/>
            <person name="Brown T."/>
            <person name="Cohen L."/>
        </authorList>
    </citation>
    <scope>NUCLEOTIDE SEQUENCE</scope>
    <source>
        <strain evidence="1">CCMP219</strain>
    </source>
</reference>
<dbReference type="EMBL" id="HBEC01009088">
    <property type="protein sequence ID" value="CAD8284125.1"/>
    <property type="molecule type" value="Transcribed_RNA"/>
</dbReference>
<accession>A0A7R9V414</accession>
<name>A0A7R9V414_9CHLO</name>